<evidence type="ECO:0000313" key="2">
    <source>
        <dbReference type="EMBL" id="EFV14978.1"/>
    </source>
</evidence>
<dbReference type="InterPro" id="IPR010310">
    <property type="entry name" value="T7SS_ESAT-6-like"/>
</dbReference>
<reference evidence="2 3" key="1">
    <citation type="journal article" date="2011" name="Stand. Genomic Sci.">
        <title>High quality draft genome sequence of Segniliparus rugosus CDC 945(T)= (ATCC BAA-974(T)).</title>
        <authorList>
            <person name="Earl A.M."/>
            <person name="Desjardins C.A."/>
            <person name="Fitzgerald M.G."/>
            <person name="Arachchi H.M."/>
            <person name="Zeng Q."/>
            <person name="Mehta T."/>
            <person name="Griggs A."/>
            <person name="Birren B.W."/>
            <person name="Toney N.C."/>
            <person name="Carr J."/>
            <person name="Posey J."/>
            <person name="Butler W.R."/>
        </authorList>
    </citation>
    <scope>NUCLEOTIDE SEQUENCE [LARGE SCALE GENOMIC DNA]</scope>
    <source>
        <strain evidence="3">ATCC BAA-974 / DSM 45345 / CCUG 50838 / CIP 108380 / JCM 13579 / CDC 945</strain>
    </source>
</reference>
<dbReference type="Proteomes" id="UP000004816">
    <property type="component" value="Unassembled WGS sequence"/>
</dbReference>
<comment type="similarity">
    <text evidence="1">Belongs to the WXG100 family.</text>
</comment>
<dbReference type="SUPFAM" id="SSF140453">
    <property type="entry name" value="EsxAB dimer-like"/>
    <property type="match status" value="1"/>
</dbReference>
<accession>E5XKZ6</accession>
<dbReference type="STRING" id="679197.HMPREF9336_00165"/>
<comment type="caution">
    <text evidence="2">The sequence shown here is derived from an EMBL/GenBank/DDBJ whole genome shotgun (WGS) entry which is preliminary data.</text>
</comment>
<gene>
    <name evidence="2" type="ORF">HMPREF9336_00165</name>
</gene>
<dbReference type="AlphaFoldDB" id="E5XKZ6"/>
<dbReference type="Pfam" id="PF06013">
    <property type="entry name" value="WXG100"/>
    <property type="match status" value="1"/>
</dbReference>
<dbReference type="HOGENOM" id="CLU_151185_4_1_11"/>
<dbReference type="EMBL" id="ACZI02000003">
    <property type="protein sequence ID" value="EFV14978.1"/>
    <property type="molecule type" value="Genomic_DNA"/>
</dbReference>
<dbReference type="RefSeq" id="WP_007466892.1">
    <property type="nucleotide sequence ID" value="NZ_KI391954.1"/>
</dbReference>
<evidence type="ECO:0000256" key="1">
    <source>
        <dbReference type="RuleBase" id="RU362001"/>
    </source>
</evidence>
<sequence length="97" mass="10844">MARDFKVDLSHMQQTIDKMTQFTAQAESWCQEVDADVQSLHGTWSGEAASAQKAAHDQWVAGLNAMKADLEKLKKIAQDGHANYTDAGNKNKEMWSF</sequence>
<dbReference type="eggNOG" id="COG4842">
    <property type="taxonomic scope" value="Bacteria"/>
</dbReference>
<dbReference type="NCBIfam" id="TIGR03930">
    <property type="entry name" value="WXG100_ESAT6"/>
    <property type="match status" value="1"/>
</dbReference>
<organism evidence="2 3">
    <name type="scientific">Segniliparus rugosus (strain ATCC BAA-974 / DSM 45345 / CCUG 50838 / CIP 108380 / JCM 13579 / CDC 945)</name>
    <dbReference type="NCBI Taxonomy" id="679197"/>
    <lineage>
        <taxon>Bacteria</taxon>
        <taxon>Bacillati</taxon>
        <taxon>Actinomycetota</taxon>
        <taxon>Actinomycetes</taxon>
        <taxon>Mycobacteriales</taxon>
        <taxon>Segniliparaceae</taxon>
        <taxon>Segniliparus</taxon>
    </lineage>
</organism>
<proteinExistence type="inferred from homology"/>
<protein>
    <recommendedName>
        <fullName evidence="1">ESAT-6-like protein</fullName>
    </recommendedName>
</protein>
<keyword evidence="3" id="KW-1185">Reference proteome</keyword>
<dbReference type="Gene3D" id="1.10.287.1060">
    <property type="entry name" value="ESAT-6-like"/>
    <property type="match status" value="1"/>
</dbReference>
<dbReference type="InterPro" id="IPR036689">
    <property type="entry name" value="ESAT-6-like_sf"/>
</dbReference>
<evidence type="ECO:0000313" key="3">
    <source>
        <dbReference type="Proteomes" id="UP000004816"/>
    </source>
</evidence>
<name>E5XKZ6_SEGRC</name>
<dbReference type="OrthoDB" id="4380842at2"/>